<name>D3HNI0_LEGLN</name>
<feature type="transmembrane region" description="Helical" evidence="1">
    <location>
        <begin position="185"/>
        <end position="207"/>
    </location>
</feature>
<reference evidence="2 3" key="1">
    <citation type="journal article" date="2010" name="PLoS Genet.">
        <title>Analysis of the Legionella longbeachae genome and transcriptome uncovers unique strategies to cause Legionnaires' disease.</title>
        <authorList>
            <person name="Cazalet C."/>
            <person name="Gomez-Valero L."/>
            <person name="Rusniok C."/>
            <person name="Lomma M."/>
            <person name="Dervins-Ravault D."/>
            <person name="Newton H."/>
            <person name="Sansom F."/>
            <person name="Jarraud S."/>
            <person name="Zidane N."/>
            <person name="Ma L."/>
            <person name="Bouchier C."/>
            <person name="Etienne J."/>
            <person name="Hartland E."/>
            <person name="Buchrieser C."/>
        </authorList>
    </citation>
    <scope>NUCLEOTIDE SEQUENCE [LARGE SCALE GENOMIC DNA]</scope>
    <source>
        <strain evidence="2 3">NSW150</strain>
    </source>
</reference>
<dbReference type="OrthoDB" id="5647763at2"/>
<protein>
    <submittedName>
        <fullName evidence="2">Putative integral membrane protein</fullName>
    </submittedName>
</protein>
<dbReference type="AlphaFoldDB" id="D3HNI0"/>
<keyword evidence="3" id="KW-1185">Reference proteome</keyword>
<dbReference type="KEGG" id="llo:LLO_0116"/>
<dbReference type="GeneID" id="40924340"/>
<feature type="transmembrane region" description="Helical" evidence="1">
    <location>
        <begin position="12"/>
        <end position="32"/>
    </location>
</feature>
<dbReference type="eggNOG" id="ENOG50333WS">
    <property type="taxonomic scope" value="Bacteria"/>
</dbReference>
<dbReference type="InterPro" id="IPR025333">
    <property type="entry name" value="DUF4239"/>
</dbReference>
<keyword evidence="1" id="KW-0472">Membrane</keyword>
<dbReference type="STRING" id="661367.LLO_0116"/>
<organism evidence="2 3">
    <name type="scientific">Legionella longbeachae serogroup 1 (strain NSW150)</name>
    <dbReference type="NCBI Taxonomy" id="661367"/>
    <lineage>
        <taxon>Bacteria</taxon>
        <taxon>Pseudomonadati</taxon>
        <taxon>Pseudomonadota</taxon>
        <taxon>Gammaproteobacteria</taxon>
        <taxon>Legionellales</taxon>
        <taxon>Legionellaceae</taxon>
        <taxon>Legionella</taxon>
    </lineage>
</organism>
<feature type="transmembrane region" description="Helical" evidence="1">
    <location>
        <begin position="52"/>
        <end position="75"/>
    </location>
</feature>
<sequence length="261" mass="29296">MLRQLIDHTPFWWVVVIFICFLVFTTLSAAFISSRFFSLANDKDHFERSNSIIAILSGGFSVLLAFVIITAWNYLLKAQDNAAQEANSLAVMMRNIAVFPQEAQIKLSKAIRDYTVAVRVDEWKSMEAGKESPSAANAFIGLYKSMQSFTPKTQLEKLYYSQALHNLNSIHKLRRDRMNQLHSVIPSRLSGALIIGSFVLTLTLGFIRGSSKFIDVIPIIVVAVVLGFNLGIAFSLDFPFSGDISVKNDFFYHGVLNTFHD</sequence>
<gene>
    <name evidence="2" type="ordered locus">LLO_0116</name>
</gene>
<keyword evidence="1" id="KW-0812">Transmembrane</keyword>
<dbReference type="Proteomes" id="UP000001060">
    <property type="component" value="Chromosome"/>
</dbReference>
<evidence type="ECO:0000256" key="1">
    <source>
        <dbReference type="SAM" id="Phobius"/>
    </source>
</evidence>
<evidence type="ECO:0000313" key="2">
    <source>
        <dbReference type="EMBL" id="CBJ10443.1"/>
    </source>
</evidence>
<evidence type="ECO:0000313" key="3">
    <source>
        <dbReference type="Proteomes" id="UP000001060"/>
    </source>
</evidence>
<dbReference type="RefSeq" id="WP_003633614.1">
    <property type="nucleotide sequence ID" value="NC_013861.1"/>
</dbReference>
<dbReference type="EMBL" id="FN650140">
    <property type="protein sequence ID" value="CBJ10443.1"/>
    <property type="molecule type" value="Genomic_DNA"/>
</dbReference>
<keyword evidence="1" id="KW-1133">Transmembrane helix</keyword>
<dbReference type="Pfam" id="PF14023">
    <property type="entry name" value="Bestrophin-like"/>
    <property type="match status" value="1"/>
</dbReference>
<proteinExistence type="predicted"/>
<feature type="transmembrane region" description="Helical" evidence="1">
    <location>
        <begin position="213"/>
        <end position="236"/>
    </location>
</feature>
<dbReference type="HOGENOM" id="CLU_090342_0_1_6"/>
<accession>D3HNI0</accession>